<keyword evidence="3" id="KW-0472">Membrane</keyword>
<dbReference type="OMA" id="NGKAHPW"/>
<evidence type="ECO:0000256" key="3">
    <source>
        <dbReference type="SAM" id="Phobius"/>
    </source>
</evidence>
<dbReference type="InterPro" id="IPR001128">
    <property type="entry name" value="Cyt_P450"/>
</dbReference>
<dbReference type="Gene3D" id="1.10.630.10">
    <property type="entry name" value="Cytochrome P450"/>
    <property type="match status" value="1"/>
</dbReference>
<evidence type="ECO:0008006" key="6">
    <source>
        <dbReference type="Google" id="ProtNLM"/>
    </source>
</evidence>
<feature type="transmembrane region" description="Helical" evidence="3">
    <location>
        <begin position="64"/>
        <end position="83"/>
    </location>
</feature>
<dbReference type="SUPFAM" id="SSF48264">
    <property type="entry name" value="Cytochrome P450"/>
    <property type="match status" value="1"/>
</dbReference>
<feature type="transmembrane region" description="Helical" evidence="3">
    <location>
        <begin position="203"/>
        <end position="224"/>
    </location>
</feature>
<feature type="transmembrane region" description="Helical" evidence="3">
    <location>
        <begin position="95"/>
        <end position="115"/>
    </location>
</feature>
<dbReference type="PANTHER" id="PTHR24305:SF166">
    <property type="entry name" value="CYTOCHROME P450 12A4, MITOCHONDRIAL-RELATED"/>
    <property type="match status" value="1"/>
</dbReference>
<dbReference type="GO" id="GO:0016705">
    <property type="term" value="F:oxidoreductase activity, acting on paired donors, with incorporation or reduction of molecular oxygen"/>
    <property type="evidence" value="ECO:0007669"/>
    <property type="project" value="InterPro"/>
</dbReference>
<keyword evidence="2" id="KW-0349">Heme</keyword>
<organism evidence="4 5">
    <name type="scientific">Leptosphaeria maculans (strain JN3 / isolate v23.1.3 / race Av1-4-5-6-7-8)</name>
    <name type="common">Blackleg fungus</name>
    <name type="synonym">Phoma lingam</name>
    <dbReference type="NCBI Taxonomy" id="985895"/>
    <lineage>
        <taxon>Eukaryota</taxon>
        <taxon>Fungi</taxon>
        <taxon>Dikarya</taxon>
        <taxon>Ascomycota</taxon>
        <taxon>Pezizomycotina</taxon>
        <taxon>Dothideomycetes</taxon>
        <taxon>Pleosporomycetidae</taxon>
        <taxon>Pleosporales</taxon>
        <taxon>Pleosporineae</taxon>
        <taxon>Leptosphaeriaceae</taxon>
        <taxon>Plenodomus</taxon>
        <taxon>Plenodomus lingam/Leptosphaeria maculans species complex</taxon>
    </lineage>
</organism>
<comment type="similarity">
    <text evidence="1">Belongs to the cytochrome P450 family.</text>
</comment>
<keyword evidence="5" id="KW-1185">Reference proteome</keyword>
<name>E5ADJ4_LEPMJ</name>
<dbReference type="CDD" id="cd11058">
    <property type="entry name" value="CYP60B-like"/>
    <property type="match status" value="1"/>
</dbReference>
<evidence type="ECO:0000313" key="4">
    <source>
        <dbReference type="EMBL" id="CBY01283.1"/>
    </source>
</evidence>
<dbReference type="InParanoid" id="E5ADJ4"/>
<evidence type="ECO:0000256" key="1">
    <source>
        <dbReference type="ARBA" id="ARBA00010617"/>
    </source>
</evidence>
<gene>
    <name evidence="4" type="ORF">LEMA_P000700.1</name>
</gene>
<keyword evidence="2" id="KW-0479">Metal-binding</keyword>
<dbReference type="PANTHER" id="PTHR24305">
    <property type="entry name" value="CYTOCHROME P450"/>
    <property type="match status" value="1"/>
</dbReference>
<reference evidence="5" key="1">
    <citation type="journal article" date="2011" name="Nat. Commun.">
        <title>Effector diversification within compartments of the Leptosphaeria maculans genome affected by Repeat-Induced Point mutations.</title>
        <authorList>
            <person name="Rouxel T."/>
            <person name="Grandaubert J."/>
            <person name="Hane J.K."/>
            <person name="Hoede C."/>
            <person name="van de Wouw A.P."/>
            <person name="Couloux A."/>
            <person name="Dominguez V."/>
            <person name="Anthouard V."/>
            <person name="Bally P."/>
            <person name="Bourras S."/>
            <person name="Cozijnsen A.J."/>
            <person name="Ciuffetti L.M."/>
            <person name="Degrave A."/>
            <person name="Dilmaghani A."/>
            <person name="Duret L."/>
            <person name="Fudal I."/>
            <person name="Goodwin S.B."/>
            <person name="Gout L."/>
            <person name="Glaser N."/>
            <person name="Linglin J."/>
            <person name="Kema G.H.J."/>
            <person name="Lapalu N."/>
            <person name="Lawrence C.B."/>
            <person name="May K."/>
            <person name="Meyer M."/>
            <person name="Ollivier B."/>
            <person name="Poulain J."/>
            <person name="Schoch C.L."/>
            <person name="Simon A."/>
            <person name="Spatafora J.W."/>
            <person name="Stachowiak A."/>
            <person name="Turgeon B.G."/>
            <person name="Tyler B.M."/>
            <person name="Vincent D."/>
            <person name="Weissenbach J."/>
            <person name="Amselem J."/>
            <person name="Quesneville H."/>
            <person name="Oliver R.P."/>
            <person name="Wincker P."/>
            <person name="Balesdent M.-H."/>
            <person name="Howlett B.J."/>
        </authorList>
    </citation>
    <scope>NUCLEOTIDE SEQUENCE [LARGE SCALE GENOMIC DNA]</scope>
    <source>
        <strain evidence="5">JN3 / isolate v23.1.3 / race Av1-4-5-6-7-8</strain>
    </source>
</reference>
<dbReference type="GO" id="GO:0005506">
    <property type="term" value="F:iron ion binding"/>
    <property type="evidence" value="ECO:0007669"/>
    <property type="project" value="InterPro"/>
</dbReference>
<accession>E5ADJ4</accession>
<comment type="cofactor">
    <cofactor evidence="2">
        <name>heme</name>
        <dbReference type="ChEBI" id="CHEBI:30413"/>
    </cofactor>
</comment>
<dbReference type="AlphaFoldDB" id="E5ADJ4"/>
<dbReference type="InterPro" id="IPR036396">
    <property type="entry name" value="Cyt_P450_sf"/>
</dbReference>
<dbReference type="EMBL" id="FP929139">
    <property type="protein sequence ID" value="CBY01283.1"/>
    <property type="molecule type" value="Genomic_DNA"/>
</dbReference>
<dbReference type="InterPro" id="IPR050121">
    <property type="entry name" value="Cytochrome_P450_monoxygenase"/>
</dbReference>
<sequence>MDDHWKRYNGGVTQHVGLLQGHQSKRITGSFLFFAPVAPPTSSIYARFSSAAPKFVQDRQRSQFITLFSFVVVALRAVGLDLHKFTSGTSFRNPFGLAMSGCAYCNLLSTALRYFSNHDNYFEEHMMLVETGAPTATVESLLAPFITAPPVLFLATEVLNDTGSTLTNPFVSFRTIVPRGRHPISPRRSDIPTMPTRLLDIQFILAAVVVSCLLPKLVACYAFYNTYLHPLRDFPGPLLWRAFRFPYVVSTQRGILHRQLKTFHTQYGPVVRIAPNELSYADSRAWKDIYGNRPGHLPFERNRTWFQKMTHDEPNSIMGFIEEDHARYRRAFANAFSEKSLKEQIPVVEKYVDLFMNQIKGPMFERQWKEKAIDLASWFNFLTFDISGDFTYGESFDCVKTGKAHWWVETTQDFGKGLAMIASINQYRPIDKLLRFVIPKSILQKSMNHREMSYAKARKRLALDVERPDWVHPTQKYNEQKGAFTDGEWGINLLIIAFAASETTASTLTAIARELVQHKGALHRLTNEIREAFQTETDITIASTANLEYLNAVINEGMRLNPAVVIGVPRIVPEGGDTVCGKWLPGGTYVTFNQFPAYRQAYNFSYPNSFIPERFLEKHRKAQDNMAAFQPFQIGRHMCIGLKVAYAEMRVVLARLVWSFDLRLADEADRWDWGEQKTYIFWDKKPLKVVLRRAQKS</sequence>
<feature type="binding site" description="axial binding residue" evidence="2">
    <location>
        <position position="639"/>
    </location>
    <ligand>
        <name>heme</name>
        <dbReference type="ChEBI" id="CHEBI:30413"/>
    </ligand>
    <ligandPart>
        <name>Fe</name>
        <dbReference type="ChEBI" id="CHEBI:18248"/>
    </ligandPart>
</feature>
<dbReference type="GO" id="GO:0004497">
    <property type="term" value="F:monooxygenase activity"/>
    <property type="evidence" value="ECO:0007669"/>
    <property type="project" value="InterPro"/>
</dbReference>
<proteinExistence type="inferred from homology"/>
<evidence type="ECO:0000313" key="5">
    <source>
        <dbReference type="Proteomes" id="UP000002668"/>
    </source>
</evidence>
<dbReference type="HOGENOM" id="CLU_001570_14_11_1"/>
<dbReference type="Pfam" id="PF00067">
    <property type="entry name" value="p450"/>
    <property type="match status" value="1"/>
</dbReference>
<evidence type="ECO:0000256" key="2">
    <source>
        <dbReference type="PIRSR" id="PIRSR602401-1"/>
    </source>
</evidence>
<keyword evidence="2" id="KW-0408">Iron</keyword>
<dbReference type="Proteomes" id="UP000002668">
    <property type="component" value="Genome"/>
</dbReference>
<dbReference type="STRING" id="985895.E5ADJ4"/>
<protein>
    <recommendedName>
        <fullName evidence="6">Cytochrome P450 monooxygenase</fullName>
    </recommendedName>
</protein>
<dbReference type="PRINTS" id="PR00385">
    <property type="entry name" value="P450"/>
</dbReference>
<dbReference type="OrthoDB" id="1470350at2759"/>
<dbReference type="PRINTS" id="PR00463">
    <property type="entry name" value="EP450I"/>
</dbReference>
<dbReference type="eggNOG" id="KOG0158">
    <property type="taxonomic scope" value="Eukaryota"/>
</dbReference>
<dbReference type="VEuPathDB" id="FungiDB:LEMA_P000700.1"/>
<keyword evidence="3" id="KW-0812">Transmembrane</keyword>
<keyword evidence="3" id="KW-1133">Transmembrane helix</keyword>
<dbReference type="GO" id="GO:0020037">
    <property type="term" value="F:heme binding"/>
    <property type="evidence" value="ECO:0007669"/>
    <property type="project" value="InterPro"/>
</dbReference>
<dbReference type="InterPro" id="IPR002401">
    <property type="entry name" value="Cyt_P450_E_grp-I"/>
</dbReference>